<evidence type="ECO:0000256" key="1">
    <source>
        <dbReference type="ARBA" id="ARBA00004141"/>
    </source>
</evidence>
<organism evidence="5 6">
    <name type="scientific">Fusobacterium necrophorum subsp. funduliforme B35</name>
    <dbReference type="NCBI Taxonomy" id="1226633"/>
    <lineage>
        <taxon>Bacteria</taxon>
        <taxon>Fusobacteriati</taxon>
        <taxon>Fusobacteriota</taxon>
        <taxon>Fusobacteriia</taxon>
        <taxon>Fusobacteriales</taxon>
        <taxon>Fusobacteriaceae</taxon>
        <taxon>Fusobacterium</taxon>
    </lineage>
</organism>
<dbReference type="GO" id="GO:0016020">
    <property type="term" value="C:membrane"/>
    <property type="evidence" value="ECO:0007669"/>
    <property type="project" value="UniProtKB-SubCell"/>
</dbReference>
<dbReference type="OrthoDB" id="9806785at2"/>
<comment type="subcellular location">
    <subcellularLocation>
        <location evidence="1">Membrane</location>
        <topology evidence="1">Multi-pass membrane protein</topology>
    </subcellularLocation>
</comment>
<evidence type="ECO:0000256" key="3">
    <source>
        <dbReference type="ARBA" id="ARBA00022989"/>
    </source>
</evidence>
<keyword evidence="2" id="KW-0812">Transmembrane</keyword>
<gene>
    <name evidence="5" type="ORF">C095_01060</name>
</gene>
<evidence type="ECO:0000313" key="6">
    <source>
        <dbReference type="Proteomes" id="UP000031184"/>
    </source>
</evidence>
<dbReference type="PANTHER" id="PTHR10361">
    <property type="entry name" value="SODIUM-BILE ACID COTRANSPORTER"/>
    <property type="match status" value="1"/>
</dbReference>
<dbReference type="GeneID" id="75076609"/>
<proteinExistence type="predicted"/>
<dbReference type="PATRIC" id="fig|1226633.4.peg.210"/>
<accession>A0A017H3E1</accession>
<reference evidence="5 6" key="1">
    <citation type="submission" date="2013-08" db="EMBL/GenBank/DDBJ databases">
        <title>An opportunistic ruminal bacterium that causes liver abscesses in cattle.</title>
        <authorList>
            <person name="Benahmed F.H."/>
            <person name="Rasmussen M."/>
            <person name="Harbottle H."/>
            <person name="Soppet D."/>
            <person name="Nagaraja T.G."/>
            <person name="Davidson M."/>
        </authorList>
    </citation>
    <scope>NUCLEOTIDE SEQUENCE [LARGE SCALE GENOMIC DNA]</scope>
    <source>
        <strain evidence="5 6">B35</strain>
    </source>
</reference>
<protein>
    <submittedName>
        <fullName evidence="5">Sodium transporter</fullName>
    </submittedName>
</protein>
<keyword evidence="4" id="KW-0472">Membrane</keyword>
<dbReference type="Pfam" id="PF01758">
    <property type="entry name" value="SBF"/>
    <property type="match status" value="1"/>
</dbReference>
<dbReference type="Gene3D" id="1.20.1530.20">
    <property type="match status" value="1"/>
</dbReference>
<comment type="caution">
    <text evidence="5">The sequence shown here is derived from an EMBL/GenBank/DDBJ whole genome shotgun (WGS) entry which is preliminary data.</text>
</comment>
<dbReference type="Proteomes" id="UP000031184">
    <property type="component" value="Unassembled WGS sequence"/>
</dbReference>
<evidence type="ECO:0000313" key="5">
    <source>
        <dbReference type="EMBL" id="KID50264.1"/>
    </source>
</evidence>
<sequence length="313" mass="34152">MTIQNISRKLASNVSYIIIAFSILAFFHPTLFFWANSYSAALLGVAMFGMGLTISVEDFKILCKRPREITIGCIAQYTIMPALAYCLSKVFYLPPDIALGVILVGCCPGGTASNVITYIADGDVPLSVGMTMVSTLFAPIMTPFLVYILADKWVEVHFFAMLLSTVKIVLLPITLGIFINYLFPRQVEKSKNVLPLVSITAIVLLISAIVALNSEKLLHSALLILVVVILHNLLGLLLGMIVSRFFRLSHKKETAVAIEVSMQNSGLAINLALTNFAANPIATIPGAIFSVWHNIAGSIFASLRRTRNDICTR</sequence>
<evidence type="ECO:0000256" key="2">
    <source>
        <dbReference type="ARBA" id="ARBA00022692"/>
    </source>
</evidence>
<dbReference type="PANTHER" id="PTHR10361:SF28">
    <property type="entry name" value="P3 PROTEIN-RELATED"/>
    <property type="match status" value="1"/>
</dbReference>
<keyword evidence="3" id="KW-1133">Transmembrane helix</keyword>
<dbReference type="RefSeq" id="WP_005956915.1">
    <property type="nucleotide sequence ID" value="NZ_AOJP01000009.1"/>
</dbReference>
<evidence type="ECO:0000256" key="4">
    <source>
        <dbReference type="ARBA" id="ARBA00023136"/>
    </source>
</evidence>
<dbReference type="InterPro" id="IPR004710">
    <property type="entry name" value="Bilac:Na_transpt"/>
</dbReference>
<dbReference type="InterPro" id="IPR002657">
    <property type="entry name" value="BilAc:Na_symport/Acr3"/>
</dbReference>
<dbReference type="AlphaFoldDB" id="A0A017H3E1"/>
<dbReference type="EMBL" id="AUZI01000007">
    <property type="protein sequence ID" value="KID50264.1"/>
    <property type="molecule type" value="Genomic_DNA"/>
</dbReference>
<name>A0A017H3E1_9FUSO</name>
<dbReference type="InterPro" id="IPR038770">
    <property type="entry name" value="Na+/solute_symporter_sf"/>
</dbReference>